<evidence type="ECO:0000313" key="2">
    <source>
        <dbReference type="Proteomes" id="UP000299102"/>
    </source>
</evidence>
<dbReference type="EMBL" id="BGZK01002582">
    <property type="protein sequence ID" value="GBP95067.1"/>
    <property type="molecule type" value="Genomic_DNA"/>
</dbReference>
<name>A0A4C2A842_EUMVA</name>
<sequence length="140" mass="15350">MTSETAAAPRLQAVGGRAGGHARLCLRCSRREPSELGTRDLSKLWVVNDTRYCKPTRHLPRWHVGIISGIPRRRERPAACPACLLWPEDGTITGDAAAASCGRGKHGTCLARGPPPRAQMRVINRCVVPRARINESVPRR</sequence>
<protein>
    <submittedName>
        <fullName evidence="1">Uncharacterized protein</fullName>
    </submittedName>
</protein>
<comment type="caution">
    <text evidence="1">The sequence shown here is derived from an EMBL/GenBank/DDBJ whole genome shotgun (WGS) entry which is preliminary data.</text>
</comment>
<proteinExistence type="predicted"/>
<evidence type="ECO:0000313" key="1">
    <source>
        <dbReference type="EMBL" id="GBP95067.1"/>
    </source>
</evidence>
<dbReference type="Proteomes" id="UP000299102">
    <property type="component" value="Unassembled WGS sequence"/>
</dbReference>
<gene>
    <name evidence="1" type="ORF">EVAR_98361_1</name>
</gene>
<accession>A0A4C2A842</accession>
<organism evidence="1 2">
    <name type="scientific">Eumeta variegata</name>
    <name type="common">Bagworm moth</name>
    <name type="synonym">Eumeta japonica</name>
    <dbReference type="NCBI Taxonomy" id="151549"/>
    <lineage>
        <taxon>Eukaryota</taxon>
        <taxon>Metazoa</taxon>
        <taxon>Ecdysozoa</taxon>
        <taxon>Arthropoda</taxon>
        <taxon>Hexapoda</taxon>
        <taxon>Insecta</taxon>
        <taxon>Pterygota</taxon>
        <taxon>Neoptera</taxon>
        <taxon>Endopterygota</taxon>
        <taxon>Lepidoptera</taxon>
        <taxon>Glossata</taxon>
        <taxon>Ditrysia</taxon>
        <taxon>Tineoidea</taxon>
        <taxon>Psychidae</taxon>
        <taxon>Oiketicinae</taxon>
        <taxon>Eumeta</taxon>
    </lineage>
</organism>
<reference evidence="1 2" key="1">
    <citation type="journal article" date="2019" name="Commun. Biol.">
        <title>The bagworm genome reveals a unique fibroin gene that provides high tensile strength.</title>
        <authorList>
            <person name="Kono N."/>
            <person name="Nakamura H."/>
            <person name="Ohtoshi R."/>
            <person name="Tomita M."/>
            <person name="Numata K."/>
            <person name="Arakawa K."/>
        </authorList>
    </citation>
    <scope>NUCLEOTIDE SEQUENCE [LARGE SCALE GENOMIC DNA]</scope>
</reference>
<keyword evidence="2" id="KW-1185">Reference proteome</keyword>
<dbReference type="AlphaFoldDB" id="A0A4C2A842"/>